<dbReference type="AlphaFoldDB" id="L9X9Q2"/>
<name>L9X9Q2_9EURY</name>
<dbReference type="RefSeq" id="WP_005555314.1">
    <property type="nucleotide sequence ID" value="NZ_AOIB01000020.1"/>
</dbReference>
<accession>L9X9Q2</accession>
<protein>
    <recommendedName>
        <fullName evidence="1">DUF8048 domain-containing protein</fullName>
    </recommendedName>
</protein>
<proteinExistence type="predicted"/>
<sequence>MKLTANETVRFDEFARACDLVAAYFGETIDAVALETPVSRPQLVAVLARVQLSGRQSAIDGTLPDRDVCYHSNDETVLRLGPGFWAEIQEHHSLEAAERRAARDVHRRLLEAIVGEPSATNREKEPLVLIERFERNG</sequence>
<keyword evidence="3" id="KW-1185">Reference proteome</keyword>
<dbReference type="eggNOG" id="arCOG11406">
    <property type="taxonomic scope" value="Archaea"/>
</dbReference>
<dbReference type="InterPro" id="IPR058361">
    <property type="entry name" value="DUF8048"/>
</dbReference>
<evidence type="ECO:0000313" key="3">
    <source>
        <dbReference type="Proteomes" id="UP000011688"/>
    </source>
</evidence>
<dbReference type="Pfam" id="PF26222">
    <property type="entry name" value="DUF8048"/>
    <property type="match status" value="1"/>
</dbReference>
<dbReference type="Proteomes" id="UP000011688">
    <property type="component" value="Unassembled WGS sequence"/>
</dbReference>
<organism evidence="2 3">
    <name type="scientific">Natronococcus amylolyticus DSM 10524</name>
    <dbReference type="NCBI Taxonomy" id="1227497"/>
    <lineage>
        <taxon>Archaea</taxon>
        <taxon>Methanobacteriati</taxon>
        <taxon>Methanobacteriota</taxon>
        <taxon>Stenosarchaea group</taxon>
        <taxon>Halobacteria</taxon>
        <taxon>Halobacteriales</taxon>
        <taxon>Natrialbaceae</taxon>
        <taxon>Natronococcus</taxon>
    </lineage>
</organism>
<evidence type="ECO:0000313" key="2">
    <source>
        <dbReference type="EMBL" id="ELY58435.1"/>
    </source>
</evidence>
<dbReference type="OrthoDB" id="199042at2157"/>
<dbReference type="EMBL" id="AOIB01000020">
    <property type="protein sequence ID" value="ELY58435.1"/>
    <property type="molecule type" value="Genomic_DNA"/>
</dbReference>
<feature type="domain" description="DUF8048" evidence="1">
    <location>
        <begin position="26"/>
        <end position="126"/>
    </location>
</feature>
<comment type="caution">
    <text evidence="2">The sequence shown here is derived from an EMBL/GenBank/DDBJ whole genome shotgun (WGS) entry which is preliminary data.</text>
</comment>
<evidence type="ECO:0000259" key="1">
    <source>
        <dbReference type="Pfam" id="PF26222"/>
    </source>
</evidence>
<gene>
    <name evidence="2" type="ORF">C491_08869</name>
</gene>
<reference evidence="2 3" key="1">
    <citation type="journal article" date="2014" name="PLoS Genet.">
        <title>Phylogenetically driven sequencing of extremely halophilic archaea reveals strategies for static and dynamic osmo-response.</title>
        <authorList>
            <person name="Becker E.A."/>
            <person name="Seitzer P.M."/>
            <person name="Tritt A."/>
            <person name="Larsen D."/>
            <person name="Krusor M."/>
            <person name="Yao A.I."/>
            <person name="Wu D."/>
            <person name="Madern D."/>
            <person name="Eisen J.A."/>
            <person name="Darling A.E."/>
            <person name="Facciotti M.T."/>
        </authorList>
    </citation>
    <scope>NUCLEOTIDE SEQUENCE [LARGE SCALE GENOMIC DNA]</scope>
    <source>
        <strain evidence="2 3">DSM 10524</strain>
    </source>
</reference>
<dbReference type="STRING" id="1227497.C491_08869"/>